<name>A0A2B7WGF4_9EURO</name>
<evidence type="ECO:0000256" key="2">
    <source>
        <dbReference type="ARBA" id="ARBA00005587"/>
    </source>
</evidence>
<dbReference type="Pfam" id="PF01184">
    <property type="entry name" value="Gpr1_Fun34_YaaH"/>
    <property type="match status" value="1"/>
</dbReference>
<protein>
    <recommendedName>
        <fullName evidence="9">GPR1/FUN34/YaaH-class plasma membrane protein</fullName>
    </recommendedName>
</protein>
<dbReference type="EMBL" id="PDNB01000333">
    <property type="protein sequence ID" value="PGG95550.1"/>
    <property type="molecule type" value="Genomic_DNA"/>
</dbReference>
<evidence type="ECO:0008006" key="9">
    <source>
        <dbReference type="Google" id="ProtNLM"/>
    </source>
</evidence>
<dbReference type="OrthoDB" id="3648309at2759"/>
<keyword evidence="4 6" id="KW-1133">Transmembrane helix</keyword>
<dbReference type="PANTHER" id="PTHR31123">
    <property type="entry name" value="ACCUMULATION OF DYADS PROTEIN 2-RELATED"/>
    <property type="match status" value="1"/>
</dbReference>
<proteinExistence type="inferred from homology"/>
<feature type="transmembrane region" description="Helical" evidence="6">
    <location>
        <begin position="156"/>
        <end position="177"/>
    </location>
</feature>
<sequence>MSSEEDMNPTDLHIEAIRRTRTAESVVLPRDVFEKLYLNPKGPGKYELGKKFGNPTPIALIGFVIASTPFACTLMGWRGAGGHGGALLTVFIFFGGLVQLLGAIGEWLIGNTFACAIFFTYGTFWIVQGTSLQPFFGTGTAYSPTGNTLEGQTTSAYYATLGFYYVSLTMVSFVFVLCSLRSNICLFTALVMLVAAFGCVSGSYFQLALGNSEFGHHLQFSGGALVFALVLIVWYIMIAQILDSVDFPISLPVGDLSTVVPGRSERIRRKNGGEEE</sequence>
<evidence type="ECO:0000256" key="4">
    <source>
        <dbReference type="ARBA" id="ARBA00022989"/>
    </source>
</evidence>
<feature type="transmembrane region" description="Helical" evidence="6">
    <location>
        <begin position="184"/>
        <end position="205"/>
    </location>
</feature>
<evidence type="ECO:0000313" key="7">
    <source>
        <dbReference type="EMBL" id="PGG95550.1"/>
    </source>
</evidence>
<evidence type="ECO:0000256" key="6">
    <source>
        <dbReference type="SAM" id="Phobius"/>
    </source>
</evidence>
<evidence type="ECO:0000256" key="3">
    <source>
        <dbReference type="ARBA" id="ARBA00022692"/>
    </source>
</evidence>
<keyword evidence="3 6" id="KW-0812">Transmembrane</keyword>
<feature type="transmembrane region" description="Helical" evidence="6">
    <location>
        <begin position="217"/>
        <end position="237"/>
    </location>
</feature>
<keyword evidence="8" id="KW-1185">Reference proteome</keyword>
<comment type="subcellular location">
    <subcellularLocation>
        <location evidence="1">Membrane</location>
        <topology evidence="1">Multi-pass membrane protein</topology>
    </subcellularLocation>
</comment>
<dbReference type="AlphaFoldDB" id="A0A2B7WGF4"/>
<evidence type="ECO:0000256" key="1">
    <source>
        <dbReference type="ARBA" id="ARBA00004141"/>
    </source>
</evidence>
<evidence type="ECO:0000313" key="8">
    <source>
        <dbReference type="Proteomes" id="UP000223968"/>
    </source>
</evidence>
<feature type="transmembrane region" description="Helical" evidence="6">
    <location>
        <begin position="83"/>
        <end position="101"/>
    </location>
</feature>
<accession>A0A2B7WGF4</accession>
<comment type="similarity">
    <text evidence="2">Belongs to the acetate uptake transporter (AceTr) (TC 2.A.96) family.</text>
</comment>
<dbReference type="GO" id="GO:0015123">
    <property type="term" value="F:acetate transmembrane transporter activity"/>
    <property type="evidence" value="ECO:0007669"/>
    <property type="project" value="TreeGrafter"/>
</dbReference>
<keyword evidence="5 6" id="KW-0472">Membrane</keyword>
<gene>
    <name evidence="7" type="ORF">AJ79_09992</name>
</gene>
<dbReference type="InterPro" id="IPR000791">
    <property type="entry name" value="Gpr1/Fun34/SatP-like"/>
</dbReference>
<dbReference type="STRING" id="1447875.A0A2B7WGF4"/>
<reference evidence="7 8" key="1">
    <citation type="submission" date="2017-10" db="EMBL/GenBank/DDBJ databases">
        <title>Comparative genomics in systemic dimorphic fungi from Ajellomycetaceae.</title>
        <authorList>
            <person name="Munoz J.F."/>
            <person name="Mcewen J.G."/>
            <person name="Clay O.K."/>
            <person name="Cuomo C.A."/>
        </authorList>
    </citation>
    <scope>NUCLEOTIDE SEQUENCE [LARGE SCALE GENOMIC DNA]</scope>
    <source>
        <strain evidence="7 8">UAMH5409</strain>
    </source>
</reference>
<comment type="caution">
    <text evidence="7">The sequence shown here is derived from an EMBL/GenBank/DDBJ whole genome shotgun (WGS) entry which is preliminary data.</text>
</comment>
<dbReference type="Proteomes" id="UP000223968">
    <property type="component" value="Unassembled WGS sequence"/>
</dbReference>
<dbReference type="GO" id="GO:0005886">
    <property type="term" value="C:plasma membrane"/>
    <property type="evidence" value="ECO:0007669"/>
    <property type="project" value="TreeGrafter"/>
</dbReference>
<evidence type="ECO:0000256" key="5">
    <source>
        <dbReference type="ARBA" id="ARBA00023136"/>
    </source>
</evidence>
<feature type="transmembrane region" description="Helical" evidence="6">
    <location>
        <begin position="108"/>
        <end position="127"/>
    </location>
</feature>
<organism evidence="7 8">
    <name type="scientific">Helicocarpus griseus UAMH5409</name>
    <dbReference type="NCBI Taxonomy" id="1447875"/>
    <lineage>
        <taxon>Eukaryota</taxon>
        <taxon>Fungi</taxon>
        <taxon>Dikarya</taxon>
        <taxon>Ascomycota</taxon>
        <taxon>Pezizomycotina</taxon>
        <taxon>Eurotiomycetes</taxon>
        <taxon>Eurotiomycetidae</taxon>
        <taxon>Onygenales</taxon>
        <taxon>Ajellomycetaceae</taxon>
        <taxon>Helicocarpus</taxon>
    </lineage>
</organism>
<feature type="transmembrane region" description="Helical" evidence="6">
    <location>
        <begin position="58"/>
        <end position="77"/>
    </location>
</feature>
<dbReference type="PANTHER" id="PTHR31123:SF6">
    <property type="entry name" value="MEMBRANE AMMONIUM TRANSPORTER (ATO3), PUTATIVE (AFU_ORTHOLOGUE AFUA_5G01140)-RELATED"/>
    <property type="match status" value="1"/>
</dbReference>
<dbReference type="InterPro" id="IPR051633">
    <property type="entry name" value="AceTr"/>
</dbReference>